<evidence type="ECO:0000313" key="9">
    <source>
        <dbReference type="Proteomes" id="UP000653730"/>
    </source>
</evidence>
<feature type="domain" description="Sulfatase N-terminal" evidence="7">
    <location>
        <begin position="21"/>
        <end position="333"/>
    </location>
</feature>
<comment type="similarity">
    <text evidence="2">Belongs to the sulfatase family.</text>
</comment>
<evidence type="ECO:0000256" key="2">
    <source>
        <dbReference type="ARBA" id="ARBA00008779"/>
    </source>
</evidence>
<dbReference type="Pfam" id="PF00884">
    <property type="entry name" value="Sulfatase"/>
    <property type="match status" value="1"/>
</dbReference>
<dbReference type="RefSeq" id="WP_187966324.1">
    <property type="nucleotide sequence ID" value="NZ_JACVDC010000049.1"/>
</dbReference>
<keyword evidence="6" id="KW-0106">Calcium</keyword>
<evidence type="ECO:0000256" key="4">
    <source>
        <dbReference type="ARBA" id="ARBA00022729"/>
    </source>
</evidence>
<dbReference type="AlphaFoldDB" id="A0A926JTD8"/>
<evidence type="ECO:0000256" key="1">
    <source>
        <dbReference type="ARBA" id="ARBA00001913"/>
    </source>
</evidence>
<protein>
    <submittedName>
        <fullName evidence="8">Sulfatase</fullName>
    </submittedName>
</protein>
<evidence type="ECO:0000259" key="7">
    <source>
        <dbReference type="Pfam" id="PF00884"/>
    </source>
</evidence>
<evidence type="ECO:0000256" key="6">
    <source>
        <dbReference type="ARBA" id="ARBA00022837"/>
    </source>
</evidence>
<sequence>MITGCLFMACTPRSKPVPSSPNIILINVDDLGWKDLGFMGSNYYETPNLDAFSKEGMVFTNAYASAANCAPSRACMISGLNTPEHGVYTVGSSARGDQRTRKLVPIRNTKYLKDSVYTLPEMLKSAGYLTASFGKWHIGTNPASQGIDYNIGGSDRGAPGKKGYFSPYNIDFIEDGPEGEYLTDRLTSEAITFLEENRDTTFFLYLPYYTVHTPIMGKPGLIEKFKDKKGNDGQNRPEYAAMVASMDENIGRILKTIDRLKLGRNTWIIFTSDNGGIRAVSEQNPLRAGKGSYYEGGIRVPLVMRWPGHIPESTVNTNRVTNLDFYPTIQEIVGPQQKAPHLDGLSLVSQFKDTTRVNRDLFFHFPVYLQAYDKTKDDGRDPLFRTRPGSVMISGDWKLHEYFEDGARELYYLKTDTGERNNLIDTYPEKARELYDKLVKWRTGKKAPVPQKKNPEYDARFEREILSKVAGAKP</sequence>
<dbReference type="Proteomes" id="UP000653730">
    <property type="component" value="Unassembled WGS sequence"/>
</dbReference>
<evidence type="ECO:0000313" key="8">
    <source>
        <dbReference type="EMBL" id="MBC9797177.1"/>
    </source>
</evidence>
<proteinExistence type="inferred from homology"/>
<keyword evidence="4" id="KW-0732">Signal</keyword>
<organism evidence="8 9">
    <name type="scientific">Sinomicrobium weinanense</name>
    <dbReference type="NCBI Taxonomy" id="2842200"/>
    <lineage>
        <taxon>Bacteria</taxon>
        <taxon>Pseudomonadati</taxon>
        <taxon>Bacteroidota</taxon>
        <taxon>Flavobacteriia</taxon>
        <taxon>Flavobacteriales</taxon>
        <taxon>Flavobacteriaceae</taxon>
        <taxon>Sinomicrobium</taxon>
    </lineage>
</organism>
<keyword evidence="9" id="KW-1185">Reference proteome</keyword>
<dbReference type="GO" id="GO:0004065">
    <property type="term" value="F:arylsulfatase activity"/>
    <property type="evidence" value="ECO:0007669"/>
    <property type="project" value="TreeGrafter"/>
</dbReference>
<comment type="caution">
    <text evidence="8">The sequence shown here is derived from an EMBL/GenBank/DDBJ whole genome shotgun (WGS) entry which is preliminary data.</text>
</comment>
<dbReference type="InterPro" id="IPR050738">
    <property type="entry name" value="Sulfatase"/>
</dbReference>
<evidence type="ECO:0000256" key="3">
    <source>
        <dbReference type="ARBA" id="ARBA00022723"/>
    </source>
</evidence>
<dbReference type="PANTHER" id="PTHR42693">
    <property type="entry name" value="ARYLSULFATASE FAMILY MEMBER"/>
    <property type="match status" value="1"/>
</dbReference>
<dbReference type="Gene3D" id="3.30.1120.10">
    <property type="match status" value="1"/>
</dbReference>
<name>A0A926JTD8_9FLAO</name>
<dbReference type="GO" id="GO:0046872">
    <property type="term" value="F:metal ion binding"/>
    <property type="evidence" value="ECO:0007669"/>
    <property type="project" value="UniProtKB-KW"/>
</dbReference>
<evidence type="ECO:0000256" key="5">
    <source>
        <dbReference type="ARBA" id="ARBA00022801"/>
    </source>
</evidence>
<keyword evidence="3" id="KW-0479">Metal-binding</keyword>
<dbReference type="CDD" id="cd16144">
    <property type="entry name" value="ARS_like"/>
    <property type="match status" value="1"/>
</dbReference>
<keyword evidence="5" id="KW-0378">Hydrolase</keyword>
<dbReference type="InterPro" id="IPR000917">
    <property type="entry name" value="Sulfatase_N"/>
</dbReference>
<gene>
    <name evidence="8" type="ORF">IBL28_14470</name>
</gene>
<dbReference type="Gene3D" id="3.40.720.10">
    <property type="entry name" value="Alkaline Phosphatase, subunit A"/>
    <property type="match status" value="1"/>
</dbReference>
<accession>A0A926JTD8</accession>
<reference evidence="8 9" key="1">
    <citation type="submission" date="2020-09" db="EMBL/GenBank/DDBJ databases">
        <title>Sinomicrobium weinanense sp. nov., a halophilic bacteria isolated from saline-alkali soil.</title>
        <authorList>
            <person name="Wu P."/>
            <person name="Ren H."/>
            <person name="Mei Y."/>
            <person name="Liang Y."/>
            <person name="Chen Z."/>
        </authorList>
    </citation>
    <scope>NUCLEOTIDE SEQUENCE [LARGE SCALE GENOMIC DNA]</scope>
    <source>
        <strain evidence="8 9">FJxs</strain>
    </source>
</reference>
<dbReference type="InterPro" id="IPR017850">
    <property type="entry name" value="Alkaline_phosphatase_core_sf"/>
</dbReference>
<dbReference type="EMBL" id="JACVDC010000049">
    <property type="protein sequence ID" value="MBC9797177.1"/>
    <property type="molecule type" value="Genomic_DNA"/>
</dbReference>
<comment type="cofactor">
    <cofactor evidence="1">
        <name>Ca(2+)</name>
        <dbReference type="ChEBI" id="CHEBI:29108"/>
    </cofactor>
</comment>
<dbReference type="SUPFAM" id="SSF53649">
    <property type="entry name" value="Alkaline phosphatase-like"/>
    <property type="match status" value="1"/>
</dbReference>
<dbReference type="PANTHER" id="PTHR42693:SF42">
    <property type="entry name" value="ARYLSULFATASE G"/>
    <property type="match status" value="1"/>
</dbReference>